<dbReference type="InterPro" id="IPR016185">
    <property type="entry name" value="PreATP-grasp_dom_sf"/>
</dbReference>
<evidence type="ECO:0000256" key="9">
    <source>
        <dbReference type="ARBA" id="ARBA00022960"/>
    </source>
</evidence>
<comment type="subcellular location">
    <subcellularLocation>
        <location evidence="13">Cytoplasm</location>
    </subcellularLocation>
</comment>
<dbReference type="Gene3D" id="3.30.1490.20">
    <property type="entry name" value="ATP-grasp fold, A domain"/>
    <property type="match status" value="1"/>
</dbReference>
<dbReference type="Gene3D" id="3.30.470.20">
    <property type="entry name" value="ATP-grasp fold, B domain"/>
    <property type="match status" value="1"/>
</dbReference>
<keyword evidence="7 14" id="KW-0067">ATP-binding</keyword>
<evidence type="ECO:0000256" key="5">
    <source>
        <dbReference type="ARBA" id="ARBA00022723"/>
    </source>
</evidence>
<dbReference type="PROSITE" id="PS00843">
    <property type="entry name" value="DALA_DALA_LIGASE_1"/>
    <property type="match status" value="1"/>
</dbReference>
<comment type="similarity">
    <text evidence="3 13">Belongs to the D-alanine--D-alanine ligase family.</text>
</comment>
<dbReference type="NCBIfam" id="NF002528">
    <property type="entry name" value="PRK01966.1-4"/>
    <property type="match status" value="1"/>
</dbReference>
<dbReference type="InterPro" id="IPR011127">
    <property type="entry name" value="Dala_Dala_lig_N"/>
</dbReference>
<comment type="catalytic activity">
    <reaction evidence="13">
        <text>2 D-alanine + ATP = D-alanyl-D-alanine + ADP + phosphate + H(+)</text>
        <dbReference type="Rhea" id="RHEA:11224"/>
        <dbReference type="ChEBI" id="CHEBI:15378"/>
        <dbReference type="ChEBI" id="CHEBI:30616"/>
        <dbReference type="ChEBI" id="CHEBI:43474"/>
        <dbReference type="ChEBI" id="CHEBI:57416"/>
        <dbReference type="ChEBI" id="CHEBI:57822"/>
        <dbReference type="ChEBI" id="CHEBI:456216"/>
        <dbReference type="EC" id="6.3.2.4"/>
    </reaction>
</comment>
<gene>
    <name evidence="13" type="primary">ddl</name>
    <name evidence="16" type="ORF">ACFQ4R_01895</name>
</gene>
<keyword evidence="17" id="KW-1185">Reference proteome</keyword>
<dbReference type="PANTHER" id="PTHR23132">
    <property type="entry name" value="D-ALANINE--D-ALANINE LIGASE"/>
    <property type="match status" value="1"/>
</dbReference>
<keyword evidence="4 13" id="KW-0436">Ligase</keyword>
<evidence type="ECO:0000256" key="3">
    <source>
        <dbReference type="ARBA" id="ARBA00010871"/>
    </source>
</evidence>
<dbReference type="InterPro" id="IPR005905">
    <property type="entry name" value="D_ala_D_ala"/>
</dbReference>
<dbReference type="GO" id="GO:0016874">
    <property type="term" value="F:ligase activity"/>
    <property type="evidence" value="ECO:0007669"/>
    <property type="project" value="UniProtKB-KW"/>
</dbReference>
<evidence type="ECO:0000259" key="15">
    <source>
        <dbReference type="PROSITE" id="PS50975"/>
    </source>
</evidence>
<feature type="domain" description="ATP-grasp" evidence="15">
    <location>
        <begin position="140"/>
        <end position="348"/>
    </location>
</feature>
<reference evidence="17" key="1">
    <citation type="journal article" date="2019" name="Int. J. Syst. Evol. Microbiol.">
        <title>The Global Catalogue of Microorganisms (GCM) 10K type strain sequencing project: providing services to taxonomists for standard genome sequencing and annotation.</title>
        <authorList>
            <consortium name="The Broad Institute Genomics Platform"/>
            <consortium name="The Broad Institute Genome Sequencing Center for Infectious Disease"/>
            <person name="Wu L."/>
            <person name="Ma J."/>
        </authorList>
    </citation>
    <scope>NUCLEOTIDE SEQUENCE [LARGE SCALE GENOMIC DNA]</scope>
    <source>
        <strain evidence="17">CCM 8937</strain>
    </source>
</reference>
<accession>A0ABW4BKL0</accession>
<evidence type="ECO:0000313" key="17">
    <source>
        <dbReference type="Proteomes" id="UP001597191"/>
    </source>
</evidence>
<dbReference type="Pfam" id="PF07478">
    <property type="entry name" value="Dala_Dala_lig_C"/>
    <property type="match status" value="1"/>
</dbReference>
<keyword evidence="12 13" id="KW-0961">Cell wall biogenesis/degradation</keyword>
<comment type="caution">
    <text evidence="16">The sequence shown here is derived from an EMBL/GenBank/DDBJ whole genome shotgun (WGS) entry which is preliminary data.</text>
</comment>
<dbReference type="InterPro" id="IPR000291">
    <property type="entry name" value="D-Ala_lig_Van_CS"/>
</dbReference>
<evidence type="ECO:0000313" key="16">
    <source>
        <dbReference type="EMBL" id="MFD1410376.1"/>
    </source>
</evidence>
<evidence type="ECO:0000256" key="14">
    <source>
        <dbReference type="PROSITE-ProRule" id="PRU00409"/>
    </source>
</evidence>
<dbReference type="EC" id="6.3.2.4" evidence="13"/>
<keyword evidence="9 13" id="KW-0133">Cell shape</keyword>
<dbReference type="PIRSF" id="PIRSF039102">
    <property type="entry name" value="Ddl/VanB"/>
    <property type="match status" value="1"/>
</dbReference>
<keyword evidence="11" id="KW-0464">Manganese</keyword>
<organism evidence="16 17">
    <name type="scientific">Lapidilactobacillus gannanensis</name>
    <dbReference type="NCBI Taxonomy" id="2486002"/>
    <lineage>
        <taxon>Bacteria</taxon>
        <taxon>Bacillati</taxon>
        <taxon>Bacillota</taxon>
        <taxon>Bacilli</taxon>
        <taxon>Lactobacillales</taxon>
        <taxon>Lactobacillaceae</taxon>
        <taxon>Lapidilactobacillus</taxon>
    </lineage>
</organism>
<keyword evidence="8" id="KW-0460">Magnesium</keyword>
<dbReference type="Pfam" id="PF01820">
    <property type="entry name" value="Dala_Dala_lig_N"/>
    <property type="match status" value="1"/>
</dbReference>
<sequence>MKLYLMYGGRTVEHDVTVMSTRSALGAIDYQKYQVIPVYITHQAQFIKGLPLTAPVAAEINLKLEVADHAEWQAAPALSLGTKFDFDEITNADDAVVFPMIHGTFGEDGTIQGLLEVLNVPYVGSEIRASAVAMDKIMSKIIFDEFGIPQVPYVPVLANHFEKAADKQAILDQIAEKLGFPVYVKPANAGSSIGVSKCLDKEALAADIEAAFKYDDRVIVEFAVHKARELAVGILGNNHPKASIAGEIGKKQDFYDYESKFVDGTTKLIIPAAINGVQLADVQKYAITAFNAVGGAGLTRADFFLAEDGQVYMNEIQTMPGFTEFSMYPYLWQASGVSYPELIDQLIQLGLERYQVKHQIAANL</sequence>
<comment type="cofactor">
    <cofactor evidence="1">
        <name>Mn(2+)</name>
        <dbReference type="ChEBI" id="CHEBI:29035"/>
    </cofactor>
</comment>
<protein>
    <recommendedName>
        <fullName evidence="13">D-alanine--D-alanine ligase</fullName>
        <ecNumber evidence="13">6.3.2.4</ecNumber>
    </recommendedName>
    <alternativeName>
        <fullName evidence="13">D-Ala-D-Ala ligase</fullName>
    </alternativeName>
    <alternativeName>
        <fullName evidence="13">D-alanylalanine synthetase</fullName>
    </alternativeName>
</protein>
<comment type="pathway">
    <text evidence="13">Cell wall biogenesis; peptidoglycan biosynthesis.</text>
</comment>
<evidence type="ECO:0000256" key="1">
    <source>
        <dbReference type="ARBA" id="ARBA00001936"/>
    </source>
</evidence>
<dbReference type="RefSeq" id="WP_125646630.1">
    <property type="nucleotide sequence ID" value="NZ_JBHTOH010000014.1"/>
</dbReference>
<keyword evidence="6 14" id="KW-0547">Nucleotide-binding</keyword>
<evidence type="ECO:0000256" key="10">
    <source>
        <dbReference type="ARBA" id="ARBA00022984"/>
    </source>
</evidence>
<evidence type="ECO:0000256" key="13">
    <source>
        <dbReference type="HAMAP-Rule" id="MF_00047"/>
    </source>
</evidence>
<evidence type="ECO:0000256" key="8">
    <source>
        <dbReference type="ARBA" id="ARBA00022842"/>
    </source>
</evidence>
<evidence type="ECO:0000256" key="11">
    <source>
        <dbReference type="ARBA" id="ARBA00023211"/>
    </source>
</evidence>
<dbReference type="InterPro" id="IPR013815">
    <property type="entry name" value="ATP_grasp_subdomain_1"/>
</dbReference>
<evidence type="ECO:0000256" key="2">
    <source>
        <dbReference type="ARBA" id="ARBA00001946"/>
    </source>
</evidence>
<name>A0ABW4BKL0_9LACO</name>
<dbReference type="PANTHER" id="PTHR23132:SF25">
    <property type="entry name" value="D-ALANINE--D-ALANINE LIGASE A"/>
    <property type="match status" value="1"/>
</dbReference>
<keyword evidence="10 13" id="KW-0573">Peptidoglycan synthesis</keyword>
<evidence type="ECO:0000256" key="6">
    <source>
        <dbReference type="ARBA" id="ARBA00022741"/>
    </source>
</evidence>
<comment type="cofactor">
    <cofactor evidence="2">
        <name>Mg(2+)</name>
        <dbReference type="ChEBI" id="CHEBI:18420"/>
    </cofactor>
</comment>
<dbReference type="PROSITE" id="PS50975">
    <property type="entry name" value="ATP_GRASP"/>
    <property type="match status" value="1"/>
</dbReference>
<dbReference type="InterPro" id="IPR011095">
    <property type="entry name" value="Dala_Dala_lig_C"/>
</dbReference>
<evidence type="ECO:0000256" key="7">
    <source>
        <dbReference type="ARBA" id="ARBA00022840"/>
    </source>
</evidence>
<dbReference type="NCBIfam" id="TIGR01205">
    <property type="entry name" value="D_ala_D_alaTIGR"/>
    <property type="match status" value="1"/>
</dbReference>
<evidence type="ECO:0000256" key="12">
    <source>
        <dbReference type="ARBA" id="ARBA00023316"/>
    </source>
</evidence>
<keyword evidence="13" id="KW-0963">Cytoplasm</keyword>
<dbReference type="HAMAP" id="MF_00047">
    <property type="entry name" value="Dala_Dala_lig"/>
    <property type="match status" value="1"/>
</dbReference>
<dbReference type="EMBL" id="JBHTOH010000014">
    <property type="protein sequence ID" value="MFD1410376.1"/>
    <property type="molecule type" value="Genomic_DNA"/>
</dbReference>
<keyword evidence="5" id="KW-0479">Metal-binding</keyword>
<dbReference type="SUPFAM" id="SSF52440">
    <property type="entry name" value="PreATP-grasp domain"/>
    <property type="match status" value="1"/>
</dbReference>
<dbReference type="Gene3D" id="3.40.50.20">
    <property type="match status" value="1"/>
</dbReference>
<dbReference type="InterPro" id="IPR011761">
    <property type="entry name" value="ATP-grasp"/>
</dbReference>
<comment type="function">
    <text evidence="13">Cell wall formation.</text>
</comment>
<evidence type="ECO:0000256" key="4">
    <source>
        <dbReference type="ARBA" id="ARBA00022598"/>
    </source>
</evidence>
<dbReference type="Proteomes" id="UP001597191">
    <property type="component" value="Unassembled WGS sequence"/>
</dbReference>
<proteinExistence type="inferred from homology"/>
<dbReference type="SUPFAM" id="SSF56059">
    <property type="entry name" value="Glutathione synthetase ATP-binding domain-like"/>
    <property type="match status" value="1"/>
</dbReference>